<dbReference type="PROSITE" id="PS51257">
    <property type="entry name" value="PROKAR_LIPOPROTEIN"/>
    <property type="match status" value="1"/>
</dbReference>
<comment type="caution">
    <text evidence="1">The sequence shown here is derived from an EMBL/GenBank/DDBJ whole genome shotgun (WGS) entry which is preliminary data.</text>
</comment>
<proteinExistence type="predicted"/>
<evidence type="ECO:0000313" key="2">
    <source>
        <dbReference type="Proteomes" id="UP000590749"/>
    </source>
</evidence>
<evidence type="ECO:0008006" key="3">
    <source>
        <dbReference type="Google" id="ProtNLM"/>
    </source>
</evidence>
<protein>
    <recommendedName>
        <fullName evidence="3">Lipoprotein</fullName>
    </recommendedName>
</protein>
<gene>
    <name evidence="1" type="ORF">FHR83_001794</name>
</gene>
<dbReference type="AlphaFoldDB" id="A0A7W5AD85"/>
<accession>A0A7W5AD85</accession>
<reference evidence="1 2" key="1">
    <citation type="submission" date="2020-08" db="EMBL/GenBank/DDBJ databases">
        <title>Genomic Encyclopedia of Type Strains, Phase III (KMG-III): the genomes of soil and plant-associated and newly described type strains.</title>
        <authorList>
            <person name="Whitman W."/>
        </authorList>
    </citation>
    <scope>NUCLEOTIDE SEQUENCE [LARGE SCALE GENOMIC DNA]</scope>
    <source>
        <strain evidence="1 2">CECT 3287</strain>
    </source>
</reference>
<dbReference type="RefSeq" id="WP_183218454.1">
    <property type="nucleotide sequence ID" value="NZ_BMPW01000024.1"/>
</dbReference>
<keyword evidence="2" id="KW-1185">Reference proteome</keyword>
<organism evidence="1 2">
    <name type="scientific">Actinoplanes campanulatus</name>
    <dbReference type="NCBI Taxonomy" id="113559"/>
    <lineage>
        <taxon>Bacteria</taxon>
        <taxon>Bacillati</taxon>
        <taxon>Actinomycetota</taxon>
        <taxon>Actinomycetes</taxon>
        <taxon>Micromonosporales</taxon>
        <taxon>Micromonosporaceae</taxon>
        <taxon>Actinoplanes</taxon>
    </lineage>
</organism>
<evidence type="ECO:0000313" key="1">
    <source>
        <dbReference type="EMBL" id="MBB3094142.1"/>
    </source>
</evidence>
<dbReference type="EMBL" id="JACHXF010000003">
    <property type="protein sequence ID" value="MBB3094142.1"/>
    <property type="molecule type" value="Genomic_DNA"/>
</dbReference>
<name>A0A7W5AD85_9ACTN</name>
<dbReference type="Proteomes" id="UP000590749">
    <property type="component" value="Unassembled WGS sequence"/>
</dbReference>
<sequence>MKRFLAGAVAGVTALTLTVGCANQFQQLEPKLELKKAAENLGAAGKAGFTLKAGGSIDDVIAVIKKESTDFTAEDEEIFRKIYNSSVSLAWDKAGESVTDDRVMMTANIDGVTGLDVRTVDEVLYVRAPVTELASKFGATSADIAEMRSGMSAEVPSLAPLFDGEWVSVAATDLKKLGEQFGGATAAAANQQEQSEKLAVEFKTSAENLLESADVVRDEQDKKHLIVTTSTAKATVEAKRLAEAAFKIISPEAAAEAAESLQKEIDKNAPADKPIVLDIWVDNGRFTAFEINYLQFVEGATGRGTVRIEIADSVDITAPSGAQKLDIAPLFEALAGAAAPGGGTSGAGAAENWAELVGQQAVLFALTEQGKPADYLKKAAKQMAMPGVKVQIVRKGVAQVTSGTSVACVTVPATTRGEPKVKAGAC</sequence>